<dbReference type="InterPro" id="IPR014774">
    <property type="entry name" value="KaiC-like_dom"/>
</dbReference>
<dbReference type="PANTHER" id="PTHR43637:SF3">
    <property type="entry name" value="FLAGELLA-RELATED PROTEIN H-RELATED"/>
    <property type="match status" value="1"/>
</dbReference>
<dbReference type="Gene3D" id="3.40.50.300">
    <property type="entry name" value="P-loop containing nucleotide triphosphate hydrolases"/>
    <property type="match status" value="1"/>
</dbReference>
<dbReference type="AlphaFoldDB" id="A0A1F2P8F9"/>
<evidence type="ECO:0000256" key="1">
    <source>
        <dbReference type="ARBA" id="ARBA00022741"/>
    </source>
</evidence>
<dbReference type="Proteomes" id="UP000186940">
    <property type="component" value="Unassembled WGS sequence"/>
</dbReference>
<keyword evidence="1" id="KW-0547">Nucleotide-binding</keyword>
<organism evidence="4 5">
    <name type="scientific">Candidatus Syntropharchaeum caldarium</name>
    <dbReference type="NCBI Taxonomy" id="1838285"/>
    <lineage>
        <taxon>Archaea</taxon>
        <taxon>Methanobacteriati</taxon>
        <taxon>Methanobacteriota</taxon>
        <taxon>Stenosarchaea group</taxon>
        <taxon>Methanomicrobia</taxon>
        <taxon>Methanosarcinales</taxon>
        <taxon>ANME-2 cluster</taxon>
        <taxon>Candidatus Syntropharchaeum</taxon>
    </lineage>
</organism>
<gene>
    <name evidence="4" type="ORF">SCAL_001436</name>
</gene>
<dbReference type="PANTHER" id="PTHR43637">
    <property type="entry name" value="UPF0273 PROTEIN TM_0370"/>
    <property type="match status" value="1"/>
</dbReference>
<keyword evidence="5" id="KW-1185">Reference proteome</keyword>
<dbReference type="GO" id="GO:0005524">
    <property type="term" value="F:ATP binding"/>
    <property type="evidence" value="ECO:0007669"/>
    <property type="project" value="UniProtKB-KW"/>
</dbReference>
<evidence type="ECO:0000256" key="2">
    <source>
        <dbReference type="ARBA" id="ARBA00022840"/>
    </source>
</evidence>
<evidence type="ECO:0000313" key="4">
    <source>
        <dbReference type="EMBL" id="OFV67518.1"/>
    </source>
</evidence>
<sequence length="288" mass="32894">MHFNHIYMMDDEGGDLMELDLNVIPSGVESLDRMIGGGFPSGSFILLHGEVGAGSAEFLHTSLINSVRLLDEISLKKVCYITFTRLVADVKREIALSFDDKVQNIINDQRIIFKDFSKECFQNSALPFTWNPEFDSSFEALKGCGDRHAFLELLVSFLNDNANESVIIFDSLTDLVRLYYDSMGWQDLIAFLKGLQRESKRWGGLVYGTLTSDIFNRGIEEEIADCADGVIVFRWDETETRIRRRSLYIRKFRGLLPVLEETKLLRLETKFTPGNGFEVMNIKMVRGE</sequence>
<evidence type="ECO:0000259" key="3">
    <source>
        <dbReference type="Pfam" id="PF06745"/>
    </source>
</evidence>
<dbReference type="SUPFAM" id="SSF52540">
    <property type="entry name" value="P-loop containing nucleoside triphosphate hydrolases"/>
    <property type="match status" value="1"/>
</dbReference>
<evidence type="ECO:0000313" key="5">
    <source>
        <dbReference type="Proteomes" id="UP000186940"/>
    </source>
</evidence>
<reference evidence="4" key="1">
    <citation type="submission" date="2016-05" db="EMBL/GenBank/DDBJ databases">
        <title>Microbial consortia oxidize butane by reversing methanogenesis.</title>
        <authorList>
            <person name="Laso-Perez R."/>
            <person name="Richter M."/>
            <person name="Wegener G."/>
            <person name="Musat F."/>
        </authorList>
    </citation>
    <scope>NUCLEOTIDE SEQUENCE [LARGE SCALE GENOMIC DNA]</scope>
    <source>
        <strain evidence="4">BOX2</strain>
    </source>
</reference>
<dbReference type="Pfam" id="PF06745">
    <property type="entry name" value="ATPase"/>
    <property type="match status" value="1"/>
</dbReference>
<protein>
    <submittedName>
        <fullName evidence="4">HTR-like protein</fullName>
    </submittedName>
</protein>
<feature type="domain" description="KaiC-like" evidence="3">
    <location>
        <begin position="24"/>
        <end position="254"/>
    </location>
</feature>
<dbReference type="InterPro" id="IPR027417">
    <property type="entry name" value="P-loop_NTPase"/>
</dbReference>
<accession>A0A1F2P8F9</accession>
<keyword evidence="2" id="KW-0067">ATP-binding</keyword>
<dbReference type="EMBL" id="LYOS01000004">
    <property type="protein sequence ID" value="OFV67518.1"/>
    <property type="molecule type" value="Genomic_DNA"/>
</dbReference>
<name>A0A1F2P8F9_9EURY</name>
<comment type="caution">
    <text evidence="4">The sequence shown here is derived from an EMBL/GenBank/DDBJ whole genome shotgun (WGS) entry which is preliminary data.</text>
</comment>
<proteinExistence type="predicted"/>
<dbReference type="STRING" id="1838285.SCAL_001436"/>